<keyword evidence="9 16" id="KW-0418">Kinase</keyword>
<feature type="transmembrane region" description="Helical" evidence="14">
    <location>
        <begin position="505"/>
        <end position="526"/>
    </location>
</feature>
<dbReference type="GO" id="GO:0034220">
    <property type="term" value="P:monoatomic ion transmembrane transport"/>
    <property type="evidence" value="ECO:0007669"/>
    <property type="project" value="UniProtKB-KW"/>
</dbReference>
<dbReference type="InterPro" id="IPR036890">
    <property type="entry name" value="HATPase_C_sf"/>
</dbReference>
<dbReference type="GO" id="GO:0005886">
    <property type="term" value="C:plasma membrane"/>
    <property type="evidence" value="ECO:0007669"/>
    <property type="project" value="UniProtKB-SubCell"/>
</dbReference>
<evidence type="ECO:0000256" key="12">
    <source>
        <dbReference type="ARBA" id="ARBA00023012"/>
    </source>
</evidence>
<dbReference type="InterPro" id="IPR003661">
    <property type="entry name" value="HisK_dim/P_dom"/>
</dbReference>
<evidence type="ECO:0000256" key="10">
    <source>
        <dbReference type="ARBA" id="ARBA00022840"/>
    </source>
</evidence>
<dbReference type="InterPro" id="IPR005467">
    <property type="entry name" value="His_kinase_dom"/>
</dbReference>
<dbReference type="Pfam" id="PF00512">
    <property type="entry name" value="HisKA"/>
    <property type="match status" value="1"/>
</dbReference>
<dbReference type="GO" id="GO:0000155">
    <property type="term" value="F:phosphorelay sensor kinase activity"/>
    <property type="evidence" value="ECO:0007669"/>
    <property type="project" value="InterPro"/>
</dbReference>
<evidence type="ECO:0000256" key="3">
    <source>
        <dbReference type="ARBA" id="ARBA00004236"/>
    </source>
</evidence>
<dbReference type="InterPro" id="IPR003594">
    <property type="entry name" value="HATPase_dom"/>
</dbReference>
<reference evidence="16 17" key="1">
    <citation type="submission" date="2019-07" db="EMBL/GenBank/DDBJ databases">
        <title>R&amp;d 2014.</title>
        <authorList>
            <person name="Klenk H.-P."/>
        </authorList>
    </citation>
    <scope>NUCLEOTIDE SEQUENCE [LARGE SCALE GENOMIC DNA]</scope>
    <source>
        <strain evidence="16 17">DSM 43912</strain>
    </source>
</reference>
<evidence type="ECO:0000256" key="9">
    <source>
        <dbReference type="ARBA" id="ARBA00022777"/>
    </source>
</evidence>
<evidence type="ECO:0000256" key="2">
    <source>
        <dbReference type="ARBA" id="ARBA00004141"/>
    </source>
</evidence>
<dbReference type="Pfam" id="PF02702">
    <property type="entry name" value="KdpD"/>
    <property type="match status" value="1"/>
</dbReference>
<dbReference type="InterPro" id="IPR027417">
    <property type="entry name" value="P-loop_NTPase"/>
</dbReference>
<evidence type="ECO:0000256" key="1">
    <source>
        <dbReference type="ARBA" id="ARBA00000085"/>
    </source>
</evidence>
<protein>
    <recommendedName>
        <fullName evidence="4">histidine kinase</fullName>
        <ecNumber evidence="4">2.7.13.3</ecNumber>
    </recommendedName>
</protein>
<dbReference type="InterPro" id="IPR038318">
    <property type="entry name" value="KdpD_sf"/>
</dbReference>
<dbReference type="InterPro" id="IPR036097">
    <property type="entry name" value="HisK_dim/P_sf"/>
</dbReference>
<dbReference type="SUPFAM" id="SSF47384">
    <property type="entry name" value="Homodimeric domain of signal transducing histidine kinase"/>
    <property type="match status" value="1"/>
</dbReference>
<organism evidence="16 17">
    <name type="scientific">Micromonospora sagamiensis</name>
    <dbReference type="NCBI Taxonomy" id="47875"/>
    <lineage>
        <taxon>Bacteria</taxon>
        <taxon>Bacillati</taxon>
        <taxon>Actinomycetota</taxon>
        <taxon>Actinomycetes</taxon>
        <taxon>Micromonosporales</taxon>
        <taxon>Micromonosporaceae</taxon>
        <taxon>Micromonospora</taxon>
    </lineage>
</organism>
<evidence type="ECO:0000313" key="16">
    <source>
        <dbReference type="EMBL" id="TWJ32331.1"/>
    </source>
</evidence>
<keyword evidence="6" id="KW-0808">Transferase</keyword>
<dbReference type="InterPro" id="IPR025201">
    <property type="entry name" value="KdpD_TM"/>
</dbReference>
<keyword evidence="7 14" id="KW-0812">Transmembrane</keyword>
<dbReference type="PANTHER" id="PTHR45569:SF1">
    <property type="entry name" value="SENSOR PROTEIN KDPD"/>
    <property type="match status" value="1"/>
</dbReference>
<evidence type="ECO:0000256" key="8">
    <source>
        <dbReference type="ARBA" id="ARBA00022741"/>
    </source>
</evidence>
<comment type="caution">
    <text evidence="16">The sequence shown here is derived from an EMBL/GenBank/DDBJ whole genome shotgun (WGS) entry which is preliminary data.</text>
</comment>
<dbReference type="CDD" id="cd00075">
    <property type="entry name" value="HATPase"/>
    <property type="match status" value="1"/>
</dbReference>
<dbReference type="InterPro" id="IPR052023">
    <property type="entry name" value="Histidine_kinase_KdpD"/>
</dbReference>
<gene>
    <name evidence="16" type="ORF">JD81_05906</name>
</gene>
<dbReference type="SUPFAM" id="SSF52402">
    <property type="entry name" value="Adenine nucleotide alpha hydrolases-like"/>
    <property type="match status" value="1"/>
</dbReference>
<keyword evidence="17" id="KW-1185">Reference proteome</keyword>
<comment type="catalytic activity">
    <reaction evidence="1">
        <text>ATP + protein L-histidine = ADP + protein N-phospho-L-histidine.</text>
        <dbReference type="EC" id="2.7.13.3"/>
    </reaction>
</comment>
<dbReference type="EC" id="2.7.13.3" evidence="4"/>
<evidence type="ECO:0000259" key="15">
    <source>
        <dbReference type="PROSITE" id="PS50109"/>
    </source>
</evidence>
<dbReference type="SMART" id="SM00388">
    <property type="entry name" value="HisKA"/>
    <property type="match status" value="1"/>
</dbReference>
<keyword evidence="13 14" id="KW-0472">Membrane</keyword>
<feature type="transmembrane region" description="Helical" evidence="14">
    <location>
        <begin position="427"/>
        <end position="447"/>
    </location>
</feature>
<proteinExistence type="predicted"/>
<sequence length="900" mass="95426">MSSPGVNVLEFTSQWMNSSNTLNATAPGWDAGNVPARYPVPGPAGHAVERTCAVPRGELRIYLGAAPGVGKTYAMLEEAQRRVEHGTDVVIGLVETHGRRHTAAMIGELEIVPLRTITCRGAEFTEMDLDAVLARAPEVAVVDELAHTNVPGSRNDKRWQDIQELLDAGITVLTTVNIQHLESLNDVVAQITGTTQRETVPDQIVRAAEQVELVDMTPEALRRRMAHGNIYRPDTIDAALGDYFRVGNLTALRELALLWLADKVDEQLDAYRAQQGITAIWEARERVVVALTGGPEGETLIRRAARIAARSKGADLLAVHVARAGADPAQLARQRVLVESLGGTYHHVLGADVPAALLDFARGVNATQLVLGASRRGRFAQILSRGVGVTTTALSGPIDVHLVTHAEAGRGRRAAGVPAALSRRRRLLGYALALLGMPLLTLLLAALPDLTLANDIPIFIAAIVGVALVGGLWPALLAALGGFLLLNWFFTPPFHTLIIAEGDSLLALGVFVGVAVAVSWVVDVAARRTREAARASADAQTLATVAGNVLRGQRPLPALLERLRETFALRAVSVLELAAEAAGRPGRDREEDAWRVVASVGEAPAGSPSAGETTVPVDERLTVVLSGRRLEAADRRIVEAFAAQAAVALRQERLAEEAAAARPLVEADRMRTALLAAVSHDLRTPLASAKAAVSSLRSRDVDFDAEDRDELLATADESLDRLGRLVANLLDMSRLQAGALGVHTIPIGLEDVVPRALDELGPQAADVTTDIPADLPAATADPGLLERVLVNLVANALRHSPPGQPPTITASAHSGHVELRVIDTGPGIAEDQWEHVFLPFQRLGDRDNTTGVGLGLALSRGLAEAMGGSITPETTPGGGLTMVLRLPATTTTDPMEGPQE</sequence>
<keyword evidence="12" id="KW-0902">Two-component regulatory system</keyword>
<dbReference type="PANTHER" id="PTHR45569">
    <property type="entry name" value="SENSOR PROTEIN KDPD"/>
    <property type="match status" value="1"/>
</dbReference>
<evidence type="ECO:0000256" key="6">
    <source>
        <dbReference type="ARBA" id="ARBA00022679"/>
    </source>
</evidence>
<dbReference type="GO" id="GO:0005524">
    <property type="term" value="F:ATP binding"/>
    <property type="evidence" value="ECO:0007669"/>
    <property type="project" value="UniProtKB-KW"/>
</dbReference>
<feature type="domain" description="Histidine kinase" evidence="15">
    <location>
        <begin position="677"/>
        <end position="890"/>
    </location>
</feature>
<keyword evidence="16" id="KW-0406">Ion transport</keyword>
<dbReference type="InterPro" id="IPR004358">
    <property type="entry name" value="Sig_transdc_His_kin-like_C"/>
</dbReference>
<evidence type="ECO:0000256" key="13">
    <source>
        <dbReference type="ARBA" id="ARBA00023136"/>
    </source>
</evidence>
<dbReference type="Gene3D" id="3.30.565.10">
    <property type="entry name" value="Histidine kinase-like ATPase, C-terminal domain"/>
    <property type="match status" value="1"/>
</dbReference>
<evidence type="ECO:0000256" key="7">
    <source>
        <dbReference type="ARBA" id="ARBA00022692"/>
    </source>
</evidence>
<evidence type="ECO:0000256" key="5">
    <source>
        <dbReference type="ARBA" id="ARBA00022553"/>
    </source>
</evidence>
<dbReference type="SUPFAM" id="SSF55874">
    <property type="entry name" value="ATPase domain of HSP90 chaperone/DNA topoisomerase II/histidine kinase"/>
    <property type="match status" value="1"/>
</dbReference>
<keyword evidence="10" id="KW-0067">ATP-binding</keyword>
<evidence type="ECO:0000256" key="11">
    <source>
        <dbReference type="ARBA" id="ARBA00022989"/>
    </source>
</evidence>
<keyword evidence="8" id="KW-0547">Nucleotide-binding</keyword>
<dbReference type="Proteomes" id="UP000319728">
    <property type="component" value="Unassembled WGS sequence"/>
</dbReference>
<dbReference type="InterPro" id="IPR003852">
    <property type="entry name" value="Sig_transdc_His_kinase_KdpD_N"/>
</dbReference>
<dbReference type="SMART" id="SM00387">
    <property type="entry name" value="HATPase_c"/>
    <property type="match status" value="1"/>
</dbReference>
<dbReference type="PRINTS" id="PR00344">
    <property type="entry name" value="BCTRLSENSOR"/>
</dbReference>
<dbReference type="Pfam" id="PF02518">
    <property type="entry name" value="HATPase_c"/>
    <property type="match status" value="1"/>
</dbReference>
<dbReference type="FunFam" id="3.40.50.300:FF:000483">
    <property type="entry name" value="Sensor histidine kinase KdpD"/>
    <property type="match status" value="1"/>
</dbReference>
<keyword evidence="16" id="KW-0407">Ion channel</keyword>
<feature type="transmembrane region" description="Helical" evidence="14">
    <location>
        <begin position="459"/>
        <end position="485"/>
    </location>
</feature>
<comment type="subcellular location">
    <subcellularLocation>
        <location evidence="3">Cell membrane</location>
    </subcellularLocation>
    <subcellularLocation>
        <location evidence="2">Membrane</location>
        <topology evidence="2">Multi-pass membrane protein</topology>
    </subcellularLocation>
</comment>
<keyword evidence="5" id="KW-0597">Phosphoprotein</keyword>
<evidence type="ECO:0000313" key="17">
    <source>
        <dbReference type="Proteomes" id="UP000319728"/>
    </source>
</evidence>
<dbReference type="InterPro" id="IPR014729">
    <property type="entry name" value="Rossmann-like_a/b/a_fold"/>
</dbReference>
<dbReference type="AlphaFoldDB" id="A0A562WQB2"/>
<dbReference type="CDD" id="cd00082">
    <property type="entry name" value="HisKA"/>
    <property type="match status" value="1"/>
</dbReference>
<name>A0A562WQB2_9ACTN</name>
<accession>A0A562WQB2</accession>
<evidence type="ECO:0000256" key="14">
    <source>
        <dbReference type="SAM" id="Phobius"/>
    </source>
</evidence>
<keyword evidence="16" id="KW-0813">Transport</keyword>
<dbReference type="Pfam" id="PF13493">
    <property type="entry name" value="DUF4118"/>
    <property type="match status" value="1"/>
</dbReference>
<dbReference type="Gene3D" id="3.40.50.620">
    <property type="entry name" value="HUPs"/>
    <property type="match status" value="1"/>
</dbReference>
<dbReference type="Gene3D" id="1.10.287.130">
    <property type="match status" value="1"/>
</dbReference>
<dbReference type="Gene3D" id="1.20.120.620">
    <property type="entry name" value="Backbone structure of the membrane domain of e. Coli histidine kinase receptor kdpd"/>
    <property type="match status" value="1"/>
</dbReference>
<dbReference type="Gene3D" id="3.40.50.300">
    <property type="entry name" value="P-loop containing nucleotide triphosphate hydrolases"/>
    <property type="match status" value="1"/>
</dbReference>
<evidence type="ECO:0000256" key="4">
    <source>
        <dbReference type="ARBA" id="ARBA00012438"/>
    </source>
</evidence>
<keyword evidence="11 14" id="KW-1133">Transmembrane helix</keyword>
<dbReference type="EMBL" id="VLLP01000001">
    <property type="protein sequence ID" value="TWJ32331.1"/>
    <property type="molecule type" value="Genomic_DNA"/>
</dbReference>
<dbReference type="PROSITE" id="PS50109">
    <property type="entry name" value="HIS_KIN"/>
    <property type="match status" value="1"/>
</dbReference>
<dbReference type="GO" id="GO:0005737">
    <property type="term" value="C:cytoplasm"/>
    <property type="evidence" value="ECO:0007669"/>
    <property type="project" value="UniProtKB-ARBA"/>
</dbReference>